<keyword evidence="4" id="KW-0456">Lyase</keyword>
<evidence type="ECO:0000313" key="5">
    <source>
        <dbReference type="Proteomes" id="UP001549320"/>
    </source>
</evidence>
<sequence length="133" mass="14793">MLRTVASHAARSLVVISLLACSGIGTAQARGFPREPVSTTLAVAELPREGRLTYRLIHQGGPFAYEKDGTVFGNRERLLPMQRRGYYREYTVAAPGARNRGAKRIVCGGQRPKTPDTCYYTSDHYSSFKRIVE</sequence>
<dbReference type="Pfam" id="PF00545">
    <property type="entry name" value="Ribonuclease"/>
    <property type="match status" value="1"/>
</dbReference>
<keyword evidence="5" id="KW-1185">Reference proteome</keyword>
<dbReference type="InterPro" id="IPR000026">
    <property type="entry name" value="N1-like"/>
</dbReference>
<name>A0ABV2QBF9_9BURK</name>
<keyword evidence="3" id="KW-0732">Signal</keyword>
<keyword evidence="2" id="KW-0378">Hydrolase</keyword>
<proteinExistence type="predicted"/>
<feature type="signal peptide" evidence="3">
    <location>
        <begin position="1"/>
        <end position="27"/>
    </location>
</feature>
<dbReference type="Proteomes" id="UP001549320">
    <property type="component" value="Unassembled WGS sequence"/>
</dbReference>
<comment type="caution">
    <text evidence="4">The sequence shown here is derived from an EMBL/GenBank/DDBJ whole genome shotgun (WGS) entry which is preliminary data.</text>
</comment>
<dbReference type="GO" id="GO:0046589">
    <property type="term" value="F:ribonuclease T1 activity"/>
    <property type="evidence" value="ECO:0007669"/>
    <property type="project" value="UniProtKB-EC"/>
</dbReference>
<keyword evidence="1" id="KW-0540">Nuclease</keyword>
<evidence type="ECO:0000256" key="2">
    <source>
        <dbReference type="ARBA" id="ARBA00022801"/>
    </source>
</evidence>
<dbReference type="Gene3D" id="3.10.450.30">
    <property type="entry name" value="Microbial ribonucleases"/>
    <property type="match status" value="1"/>
</dbReference>
<evidence type="ECO:0000256" key="3">
    <source>
        <dbReference type="SAM" id="SignalP"/>
    </source>
</evidence>
<dbReference type="RefSeq" id="WP_354445539.1">
    <property type="nucleotide sequence ID" value="NZ_JBEPSH010000006.1"/>
</dbReference>
<gene>
    <name evidence="4" type="ORF">ABIE13_003487</name>
</gene>
<accession>A0ABV2QBF9</accession>
<dbReference type="EMBL" id="JBEPSH010000006">
    <property type="protein sequence ID" value="MET4578371.1"/>
    <property type="molecule type" value="Genomic_DNA"/>
</dbReference>
<dbReference type="SUPFAM" id="SSF53933">
    <property type="entry name" value="Microbial ribonucleases"/>
    <property type="match status" value="1"/>
</dbReference>
<evidence type="ECO:0000256" key="1">
    <source>
        <dbReference type="ARBA" id="ARBA00022722"/>
    </source>
</evidence>
<dbReference type="InterPro" id="IPR016191">
    <property type="entry name" value="Ribonuclease/ribotoxin"/>
</dbReference>
<dbReference type="EC" id="4.6.1.24" evidence="4"/>
<protein>
    <submittedName>
        <fullName evidence="4">Ribonuclease T1</fullName>
        <ecNumber evidence="4">4.6.1.24</ecNumber>
    </submittedName>
</protein>
<evidence type="ECO:0000313" key="4">
    <source>
        <dbReference type="EMBL" id="MET4578371.1"/>
    </source>
</evidence>
<feature type="chain" id="PRO_5046516650" evidence="3">
    <location>
        <begin position="28"/>
        <end position="133"/>
    </location>
</feature>
<organism evidence="4 5">
    <name type="scientific">Ottowia thiooxydans</name>
    <dbReference type="NCBI Taxonomy" id="219182"/>
    <lineage>
        <taxon>Bacteria</taxon>
        <taxon>Pseudomonadati</taxon>
        <taxon>Pseudomonadota</taxon>
        <taxon>Betaproteobacteria</taxon>
        <taxon>Burkholderiales</taxon>
        <taxon>Comamonadaceae</taxon>
        <taxon>Ottowia</taxon>
    </lineage>
</organism>
<reference evidence="4 5" key="1">
    <citation type="submission" date="2024-06" db="EMBL/GenBank/DDBJ databases">
        <title>Sorghum-associated microbial communities from plants grown in Nebraska, USA.</title>
        <authorList>
            <person name="Schachtman D."/>
        </authorList>
    </citation>
    <scope>NUCLEOTIDE SEQUENCE [LARGE SCALE GENOMIC DNA]</scope>
    <source>
        <strain evidence="4 5">2709</strain>
    </source>
</reference>